<reference evidence="6" key="1">
    <citation type="submission" date="2024-06" db="EMBL/GenBank/DDBJ databases">
        <authorList>
            <person name="Ryan C."/>
        </authorList>
    </citation>
    <scope>NUCLEOTIDE SEQUENCE [LARGE SCALE GENOMIC DNA]</scope>
</reference>
<name>A0ABC8Z2J9_9POAL</name>
<dbReference type="AlphaFoldDB" id="A0ABC8Z2J9"/>
<proteinExistence type="predicted"/>
<feature type="transmembrane region" description="Helical" evidence="3">
    <location>
        <begin position="6"/>
        <end position="30"/>
    </location>
</feature>
<organism evidence="5 6">
    <name type="scientific">Urochloa decumbens</name>
    <dbReference type="NCBI Taxonomy" id="240449"/>
    <lineage>
        <taxon>Eukaryota</taxon>
        <taxon>Viridiplantae</taxon>
        <taxon>Streptophyta</taxon>
        <taxon>Embryophyta</taxon>
        <taxon>Tracheophyta</taxon>
        <taxon>Spermatophyta</taxon>
        <taxon>Magnoliopsida</taxon>
        <taxon>Liliopsida</taxon>
        <taxon>Poales</taxon>
        <taxon>Poaceae</taxon>
        <taxon>PACMAD clade</taxon>
        <taxon>Panicoideae</taxon>
        <taxon>Panicodae</taxon>
        <taxon>Paniceae</taxon>
        <taxon>Melinidinae</taxon>
        <taxon>Urochloa</taxon>
    </lineage>
</organism>
<keyword evidence="3" id="KW-0812">Transmembrane</keyword>
<evidence type="ECO:0000256" key="1">
    <source>
        <dbReference type="ARBA" id="ARBA00004370"/>
    </source>
</evidence>
<keyword evidence="2 3" id="KW-0472">Membrane</keyword>
<dbReference type="PANTHER" id="PTHR31415">
    <property type="entry name" value="OS05G0367900 PROTEIN"/>
    <property type="match status" value="1"/>
</dbReference>
<dbReference type="GO" id="GO:0016020">
    <property type="term" value="C:membrane"/>
    <property type="evidence" value="ECO:0007669"/>
    <property type="project" value="UniProtKB-SubCell"/>
</dbReference>
<evidence type="ECO:0000256" key="2">
    <source>
        <dbReference type="ARBA" id="ARBA00023136"/>
    </source>
</evidence>
<dbReference type="EMBL" id="OZ075127">
    <property type="protein sequence ID" value="CAL4946897.1"/>
    <property type="molecule type" value="Genomic_DNA"/>
</dbReference>
<feature type="transmembrane region" description="Helical" evidence="3">
    <location>
        <begin position="37"/>
        <end position="57"/>
    </location>
</feature>
<evidence type="ECO:0000313" key="6">
    <source>
        <dbReference type="Proteomes" id="UP001497457"/>
    </source>
</evidence>
<keyword evidence="3" id="KW-1133">Transmembrane helix</keyword>
<evidence type="ECO:0008006" key="7">
    <source>
        <dbReference type="Google" id="ProtNLM"/>
    </source>
</evidence>
<evidence type="ECO:0000256" key="3">
    <source>
        <dbReference type="SAM" id="Phobius"/>
    </source>
</evidence>
<sequence length="227" mass="23845">MDDDGDGVWCLLFILKSCFGCICGSCLGALDFACSSCGCFLIGLVLISVLVPAYGVVRPVRATVKDASVSRLALAGANGTALAYDLSFTVALRNRNWAMRAERTAPLDAELLFAGRRLEGVRLADAGRSMDPKHTDEFPVMAVSSLQGLEVGGDAAAEFARESVAGVVALELRLTGAFKYRPVHVGGSKRLDVTCPLKLPVAPATAAATPGPHFTSTAFDKVVISCY</sequence>
<evidence type="ECO:0000313" key="5">
    <source>
        <dbReference type="EMBL" id="CAL4953990.1"/>
    </source>
</evidence>
<evidence type="ECO:0000313" key="4">
    <source>
        <dbReference type="EMBL" id="CAL4946897.1"/>
    </source>
</evidence>
<dbReference type="EMBL" id="OZ075128">
    <property type="protein sequence ID" value="CAL4953990.1"/>
    <property type="molecule type" value="Genomic_DNA"/>
</dbReference>
<keyword evidence="6" id="KW-1185">Reference proteome</keyword>
<dbReference type="PANTHER" id="PTHR31415:SF67">
    <property type="entry name" value="OS04G0114300 PROTEIN"/>
    <property type="match status" value="1"/>
</dbReference>
<dbReference type="InterPro" id="IPR044839">
    <property type="entry name" value="NDR1-like"/>
</dbReference>
<dbReference type="Proteomes" id="UP001497457">
    <property type="component" value="Chromosome 17b"/>
</dbReference>
<protein>
    <recommendedName>
        <fullName evidence="7">Late embryogenesis abundant protein LEA-2 subgroup domain-containing protein</fullName>
    </recommendedName>
</protein>
<comment type="subcellular location">
    <subcellularLocation>
        <location evidence="1">Membrane</location>
    </subcellularLocation>
</comment>
<accession>A0ABC8Z2J9</accession>
<dbReference type="Proteomes" id="UP001497457">
    <property type="component" value="Chromosome 18b"/>
</dbReference>
<reference evidence="5 6" key="2">
    <citation type="submission" date="2024-10" db="EMBL/GenBank/DDBJ databases">
        <authorList>
            <person name="Ryan C."/>
        </authorList>
    </citation>
    <scope>NUCLEOTIDE SEQUENCE [LARGE SCALE GENOMIC DNA]</scope>
</reference>
<gene>
    <name evidence="4" type="ORF">URODEC1_LOCUS36412</name>
    <name evidence="5" type="ORF">URODEC1_LOCUS40522</name>
</gene>